<feature type="compositionally biased region" description="Polar residues" evidence="1">
    <location>
        <begin position="56"/>
        <end position="70"/>
    </location>
</feature>
<dbReference type="OrthoDB" id="5376804at2759"/>
<gene>
    <name evidence="3" type="ORF">BT63DRAFT_211058</name>
</gene>
<dbReference type="AlphaFoldDB" id="A0A6A6UJJ8"/>
<feature type="region of interest" description="Disordered" evidence="1">
    <location>
        <begin position="16"/>
        <end position="77"/>
    </location>
</feature>
<evidence type="ECO:0000256" key="1">
    <source>
        <dbReference type="SAM" id="MobiDB-lite"/>
    </source>
</evidence>
<keyword evidence="4" id="KW-1185">Reference proteome</keyword>
<dbReference type="EMBL" id="MU004233">
    <property type="protein sequence ID" value="KAF2671238.1"/>
    <property type="molecule type" value="Genomic_DNA"/>
</dbReference>
<dbReference type="InterPro" id="IPR021514">
    <property type="entry name" value="DUF3176"/>
</dbReference>
<feature type="transmembrane region" description="Helical" evidence="2">
    <location>
        <begin position="193"/>
        <end position="215"/>
    </location>
</feature>
<dbReference type="Pfam" id="PF11374">
    <property type="entry name" value="DUF3176"/>
    <property type="match status" value="1"/>
</dbReference>
<feature type="transmembrane region" description="Helical" evidence="2">
    <location>
        <begin position="556"/>
        <end position="578"/>
    </location>
</feature>
<evidence type="ECO:0000313" key="3">
    <source>
        <dbReference type="EMBL" id="KAF2671238.1"/>
    </source>
</evidence>
<reference evidence="3" key="1">
    <citation type="journal article" date="2020" name="Stud. Mycol.">
        <title>101 Dothideomycetes genomes: a test case for predicting lifestyles and emergence of pathogens.</title>
        <authorList>
            <person name="Haridas S."/>
            <person name="Albert R."/>
            <person name="Binder M."/>
            <person name="Bloem J."/>
            <person name="Labutti K."/>
            <person name="Salamov A."/>
            <person name="Andreopoulos B."/>
            <person name="Baker S."/>
            <person name="Barry K."/>
            <person name="Bills G."/>
            <person name="Bluhm B."/>
            <person name="Cannon C."/>
            <person name="Castanera R."/>
            <person name="Culley D."/>
            <person name="Daum C."/>
            <person name="Ezra D."/>
            <person name="Gonzalez J."/>
            <person name="Henrissat B."/>
            <person name="Kuo A."/>
            <person name="Liang C."/>
            <person name="Lipzen A."/>
            <person name="Lutzoni F."/>
            <person name="Magnuson J."/>
            <person name="Mondo S."/>
            <person name="Nolan M."/>
            <person name="Ohm R."/>
            <person name="Pangilinan J."/>
            <person name="Park H.-J."/>
            <person name="Ramirez L."/>
            <person name="Alfaro M."/>
            <person name="Sun H."/>
            <person name="Tritt A."/>
            <person name="Yoshinaga Y."/>
            <person name="Zwiers L.-H."/>
            <person name="Turgeon B."/>
            <person name="Goodwin S."/>
            <person name="Spatafora J."/>
            <person name="Crous P."/>
            <person name="Grigoriev I."/>
        </authorList>
    </citation>
    <scope>NUCLEOTIDE SEQUENCE</scope>
    <source>
        <strain evidence="3">CBS 115976</strain>
    </source>
</reference>
<name>A0A6A6UJJ8_9PEZI</name>
<keyword evidence="2" id="KW-0472">Membrane</keyword>
<keyword evidence="2" id="KW-0812">Transmembrane</keyword>
<dbReference type="PANTHER" id="PTHR35394:SF5">
    <property type="entry name" value="DUF3176 DOMAIN-CONTAINING PROTEIN"/>
    <property type="match status" value="1"/>
</dbReference>
<organism evidence="3 4">
    <name type="scientific">Microthyrium microscopicum</name>
    <dbReference type="NCBI Taxonomy" id="703497"/>
    <lineage>
        <taxon>Eukaryota</taxon>
        <taxon>Fungi</taxon>
        <taxon>Dikarya</taxon>
        <taxon>Ascomycota</taxon>
        <taxon>Pezizomycotina</taxon>
        <taxon>Dothideomycetes</taxon>
        <taxon>Dothideomycetes incertae sedis</taxon>
        <taxon>Microthyriales</taxon>
        <taxon>Microthyriaceae</taxon>
        <taxon>Microthyrium</taxon>
    </lineage>
</organism>
<feature type="compositionally biased region" description="Basic and acidic residues" evidence="1">
    <location>
        <begin position="16"/>
        <end position="27"/>
    </location>
</feature>
<feature type="transmembrane region" description="Helical" evidence="2">
    <location>
        <begin position="96"/>
        <end position="121"/>
    </location>
</feature>
<proteinExistence type="predicted"/>
<dbReference type="PANTHER" id="PTHR35394">
    <property type="entry name" value="DUF3176 DOMAIN-CONTAINING PROTEIN"/>
    <property type="match status" value="1"/>
</dbReference>
<keyword evidence="2" id="KW-1133">Transmembrane helix</keyword>
<protein>
    <recommendedName>
        <fullName evidence="5">DUF3176 domain-containing protein</fullName>
    </recommendedName>
</protein>
<accession>A0A6A6UJJ8</accession>
<sequence length="638" mass="70029">MAASRLQDQYELVPRHERLSFERHHDQNSSAGYSQSEEVENHHNNMESEDVERDSGNNPLPSTARTSQENLKGLRPVSSTASRRQRLRLPLYWTDWWTLEVAAAILSILCTVAIIVVLAWINGKPIESWHWTIQPNTIVSILSTVAKSALLLPVAECISQQKWQYYQSQRPRKLEKLEIFDRASRGPYGAIQILFSIKTFAAILGALVTLTALGVDPFVQQVIAFQQDQIPLDHSVALTSYSQLYDTGRSGSGGVAPAEVFPTTNNSPVELQAGFYAGLYATPLKVVPTCSTPTCDWDPYMSLGLCSKCNDVSSSTKQTCTQTSGMNTGWTCNFTTPANYKLNATALSAPHNTKATLFNSVAYSSVNLGKNGLPALLNQLILFAAVSIPAVNYETPPGKNAKVYECALNFCGKTYTGVNVRNGTYTEPPPTEWDFTSQQVWREESIDMVWTNLIPPSNIHGVNSSNGNWTVNGLDWEDTSNYLAQAFTSPSDAQADLIYAGAAPNQAISAQLHSNDIPTTMQNIATSMTNAIRNSQKKATFKGTATQAQTKIVVRWPWIILPVAVVVGGNLLLVLSIVESSRRQTPLWRSSSLALMFHGLKGVGDYPAEKTSEMESSAKELKVRLMGSSGQEMRFVGS</sequence>
<evidence type="ECO:0000256" key="2">
    <source>
        <dbReference type="SAM" id="Phobius"/>
    </source>
</evidence>
<evidence type="ECO:0008006" key="5">
    <source>
        <dbReference type="Google" id="ProtNLM"/>
    </source>
</evidence>
<evidence type="ECO:0000313" key="4">
    <source>
        <dbReference type="Proteomes" id="UP000799302"/>
    </source>
</evidence>
<dbReference type="Proteomes" id="UP000799302">
    <property type="component" value="Unassembled WGS sequence"/>
</dbReference>